<dbReference type="AlphaFoldDB" id="A0A8S3S8F6"/>
<evidence type="ECO:0000256" key="1">
    <source>
        <dbReference type="SAM" id="MobiDB-lite"/>
    </source>
</evidence>
<protein>
    <submittedName>
        <fullName evidence="2">Uncharacterized protein</fullName>
    </submittedName>
</protein>
<reference evidence="2" key="1">
    <citation type="submission" date="2021-03" db="EMBL/GenBank/DDBJ databases">
        <authorList>
            <person name="Bekaert M."/>
        </authorList>
    </citation>
    <scope>NUCLEOTIDE SEQUENCE</scope>
</reference>
<dbReference type="EMBL" id="CAJPWZ010001499">
    <property type="protein sequence ID" value="CAG2216965.1"/>
    <property type="molecule type" value="Genomic_DNA"/>
</dbReference>
<name>A0A8S3S8F6_MYTED</name>
<feature type="region of interest" description="Disordered" evidence="1">
    <location>
        <begin position="117"/>
        <end position="139"/>
    </location>
</feature>
<evidence type="ECO:0000313" key="2">
    <source>
        <dbReference type="EMBL" id="CAG2216965.1"/>
    </source>
</evidence>
<feature type="region of interest" description="Disordered" evidence="1">
    <location>
        <begin position="157"/>
        <end position="179"/>
    </location>
</feature>
<sequence>MNSRSYCNMRKGVLSELKILSKKVSDLDQTVKNTDIKIDRILERLAETNTSKTVKARAAPEVPAEVQKKTDIITQDNQVVDVDEETISSAQVHASNNEDSTSSLSGDESLVSQILKKSTSQEKNYQTKTEGHRSSSESTIDYDVESYKLLENNVETTSSAQVHASNNEDSTSNSSEDESIFSQILNKNQTRKTIKPKLKFQKPVSRLLDMINALNASKSRIMLKLKKFAMKLEKEQVYEPVDTLFIIRKRGTHVYRCFGYGELGERFINGEVLTDYPPYANRKEQSMPEVEKDTKVKFLTPGKDPFSFSRGSGKTLAERQKDKLDNLPIRITPDEVNVRIVKNLQKFATTLQKEQIYEPVDTLFLIRRKGSTVIKACGYGDMMKRFSEGLPITDAPPYSHRRKLPTMPEVTPDQEVIQLKFGKRAKGNA</sequence>
<keyword evidence="3" id="KW-1185">Reference proteome</keyword>
<proteinExistence type="predicted"/>
<accession>A0A8S3S8F6</accession>
<evidence type="ECO:0000313" key="3">
    <source>
        <dbReference type="Proteomes" id="UP000683360"/>
    </source>
</evidence>
<dbReference type="Proteomes" id="UP000683360">
    <property type="component" value="Unassembled WGS sequence"/>
</dbReference>
<feature type="compositionally biased region" description="Low complexity" evidence="1">
    <location>
        <begin position="165"/>
        <end position="174"/>
    </location>
</feature>
<feature type="compositionally biased region" description="Polar residues" evidence="1">
    <location>
        <begin position="117"/>
        <end position="128"/>
    </location>
</feature>
<organism evidence="2 3">
    <name type="scientific">Mytilus edulis</name>
    <name type="common">Blue mussel</name>
    <dbReference type="NCBI Taxonomy" id="6550"/>
    <lineage>
        <taxon>Eukaryota</taxon>
        <taxon>Metazoa</taxon>
        <taxon>Spiralia</taxon>
        <taxon>Lophotrochozoa</taxon>
        <taxon>Mollusca</taxon>
        <taxon>Bivalvia</taxon>
        <taxon>Autobranchia</taxon>
        <taxon>Pteriomorphia</taxon>
        <taxon>Mytilida</taxon>
        <taxon>Mytiloidea</taxon>
        <taxon>Mytilidae</taxon>
        <taxon>Mytilinae</taxon>
        <taxon>Mytilus</taxon>
    </lineage>
</organism>
<comment type="caution">
    <text evidence="2">The sequence shown here is derived from an EMBL/GenBank/DDBJ whole genome shotgun (WGS) entry which is preliminary data.</text>
</comment>
<gene>
    <name evidence="2" type="ORF">MEDL_30684</name>
</gene>